<evidence type="ECO:0000256" key="1">
    <source>
        <dbReference type="ARBA" id="ARBA00004123"/>
    </source>
</evidence>
<evidence type="ECO:0000256" key="2">
    <source>
        <dbReference type="ARBA" id="ARBA00011975"/>
    </source>
</evidence>
<dbReference type="GO" id="GO:0005634">
    <property type="term" value="C:nucleus"/>
    <property type="evidence" value="ECO:0007669"/>
    <property type="project" value="UniProtKB-SubCell"/>
</dbReference>
<keyword evidence="7" id="KW-0238">DNA-binding</keyword>
<evidence type="ECO:0000256" key="7">
    <source>
        <dbReference type="ARBA" id="ARBA00023125"/>
    </source>
</evidence>
<dbReference type="Pfam" id="PF12047">
    <property type="entry name" value="DNMT1-RFD"/>
    <property type="match status" value="1"/>
</dbReference>
<dbReference type="GO" id="GO:0044027">
    <property type="term" value="P:negative regulation of gene expression via chromosomal CpG island methylation"/>
    <property type="evidence" value="ECO:0007669"/>
    <property type="project" value="TreeGrafter"/>
</dbReference>
<dbReference type="VEuPathDB" id="FungiDB:BD410DRAFT_752292"/>
<evidence type="ECO:0000313" key="14">
    <source>
        <dbReference type="Proteomes" id="UP000294933"/>
    </source>
</evidence>
<dbReference type="Proteomes" id="UP000294933">
    <property type="component" value="Unassembled WGS sequence"/>
</dbReference>
<dbReference type="PROSITE" id="PS51679">
    <property type="entry name" value="SAM_MT_C5"/>
    <property type="match status" value="1"/>
</dbReference>
<dbReference type="Pfam" id="PF00145">
    <property type="entry name" value="DNA_methylase"/>
    <property type="match status" value="1"/>
</dbReference>
<dbReference type="PROSITE" id="PS51038">
    <property type="entry name" value="BAH"/>
    <property type="match status" value="1"/>
</dbReference>
<feature type="active site" evidence="9">
    <location>
        <position position="973"/>
    </location>
</feature>
<evidence type="ECO:0000256" key="8">
    <source>
        <dbReference type="ARBA" id="ARBA00023242"/>
    </source>
</evidence>
<dbReference type="GO" id="GO:0003886">
    <property type="term" value="F:DNA (cytosine-5-)-methyltransferase activity"/>
    <property type="evidence" value="ECO:0007669"/>
    <property type="project" value="UniProtKB-EC"/>
</dbReference>
<reference evidence="13 14" key="1">
    <citation type="submission" date="2018-06" db="EMBL/GenBank/DDBJ databases">
        <title>A transcriptomic atlas of mushroom development highlights an independent origin of complex multicellularity.</title>
        <authorList>
            <consortium name="DOE Joint Genome Institute"/>
            <person name="Krizsan K."/>
            <person name="Almasi E."/>
            <person name="Merenyi Z."/>
            <person name="Sahu N."/>
            <person name="Viragh M."/>
            <person name="Koszo T."/>
            <person name="Mondo S."/>
            <person name="Kiss B."/>
            <person name="Balint B."/>
            <person name="Kues U."/>
            <person name="Barry K."/>
            <person name="Hegedus J.C."/>
            <person name="Henrissat B."/>
            <person name="Johnson J."/>
            <person name="Lipzen A."/>
            <person name="Ohm R."/>
            <person name="Nagy I."/>
            <person name="Pangilinan J."/>
            <person name="Yan J."/>
            <person name="Xiong Y."/>
            <person name="Grigoriev I.V."/>
            <person name="Hibbett D.S."/>
            <person name="Nagy L.G."/>
        </authorList>
    </citation>
    <scope>NUCLEOTIDE SEQUENCE [LARGE SCALE GENOMIC DNA]</scope>
    <source>
        <strain evidence="13 14">SZMC22713</strain>
    </source>
</reference>
<dbReference type="PANTHER" id="PTHR10629:SF52">
    <property type="entry name" value="DNA (CYTOSINE-5)-METHYLTRANSFERASE 1"/>
    <property type="match status" value="1"/>
</dbReference>
<dbReference type="Gene3D" id="3.90.120.10">
    <property type="entry name" value="DNA Methylase, subunit A, domain 2"/>
    <property type="match status" value="1"/>
</dbReference>
<evidence type="ECO:0000256" key="9">
    <source>
        <dbReference type="PROSITE-ProRule" id="PRU01016"/>
    </source>
</evidence>
<dbReference type="SUPFAM" id="SSF53335">
    <property type="entry name" value="S-adenosyl-L-methionine-dependent methyltransferases"/>
    <property type="match status" value="1"/>
</dbReference>
<keyword evidence="14" id="KW-1185">Reference proteome</keyword>
<dbReference type="InterPro" id="IPR001025">
    <property type="entry name" value="BAH_dom"/>
</dbReference>
<feature type="region of interest" description="Disordered" evidence="11">
    <location>
        <begin position="1"/>
        <end position="90"/>
    </location>
</feature>
<keyword evidence="4 9" id="KW-0808">Transferase</keyword>
<accession>A0A4Y7PWG3</accession>
<evidence type="ECO:0000256" key="4">
    <source>
        <dbReference type="ARBA" id="ARBA00022679"/>
    </source>
</evidence>
<protein>
    <recommendedName>
        <fullName evidence="2">DNA (cytosine-5-)-methyltransferase</fullName>
        <ecNumber evidence="2">2.1.1.37</ecNumber>
    </recommendedName>
</protein>
<evidence type="ECO:0000259" key="12">
    <source>
        <dbReference type="PROSITE" id="PS51038"/>
    </source>
</evidence>
<dbReference type="GO" id="GO:0003677">
    <property type="term" value="F:DNA binding"/>
    <property type="evidence" value="ECO:0007669"/>
    <property type="project" value="UniProtKB-KW"/>
</dbReference>
<name>A0A4Y7PWG3_9AGAM</name>
<dbReference type="OrthoDB" id="5376140at2759"/>
<feature type="compositionally biased region" description="Polar residues" evidence="11">
    <location>
        <begin position="60"/>
        <end position="70"/>
    </location>
</feature>
<evidence type="ECO:0000256" key="5">
    <source>
        <dbReference type="ARBA" id="ARBA00022691"/>
    </source>
</evidence>
<dbReference type="GO" id="GO:0032259">
    <property type="term" value="P:methylation"/>
    <property type="evidence" value="ECO:0007669"/>
    <property type="project" value="UniProtKB-KW"/>
</dbReference>
<gene>
    <name evidence="13" type="ORF">BD410DRAFT_752292</name>
</gene>
<dbReference type="PANTHER" id="PTHR10629">
    <property type="entry name" value="CYTOSINE-SPECIFIC METHYLTRANSFERASE"/>
    <property type="match status" value="1"/>
</dbReference>
<dbReference type="InterPro" id="IPR043151">
    <property type="entry name" value="BAH_sf"/>
</dbReference>
<sequence>MSGSAERTKRKRPDAASFWSYPVDYTGPRDDGSQTENGQVTSPSSGPSQHSFVAGAPIQPRTSIASSSPLNPRAVSQDGSRLVRTQNQELPPGFVDLIAATRTRSDNDSDGHTSQTAIRGKRKGIDAHSNRATLRRSAALLPPSLSSHRSIPRMILDSDSDSDTNTATPRLYQNRSLPVSRYVPSPGEVRESAALIVVGEDSESSAYSDDTHKPIRALDKFVVFDSENDLRLVDLRNWHIHEELTGTRLEAAGEVAPVFVDEDAAAGFEEMLEEQGEDALQRIRLSMIIRLTIDYTKERDPIYIETEHAWYILKTPSPRYHKYYVDFYKTHKISQCVISAALDDGNQSLRAFKDTLLSYHDSIVAKFTEQDLKLAHLGIKNAVDGLENAEQVAAKRLIRELLPNHRPIISQNRRIRRHPALTLRNRTGAFKIQNIDRWVLLYENQNPTCVTPSIANLAAPYFQGLVVVGHPLPTTIADGVSERSVFTALHARAFLQHLLDKARGPPANVRFPDKTDVIRKSDRRNLYTFFRSVIIDGERCQVGDVLIIPAGFDHRKPAPMLPLKVEDTPNAWVGDYFWFGKIISIRSDDCSAHVQWFQHGKMTMLEELAHPQELFITDICQDVKLSTVVGKAKVVKYLPGIRPPRLVHDTFFYSLSYHQADGSFQGDLENTSQQEMPPNNCKFCSLSQERINDETSKRLTDDKGVGIGFVLRGTEYHCTDVVMLKSESGPCDIARIESIAERVGLRGDPFRCEVRHFGRMSELGNGREDGAVNAFEDRHLCLTNKRQYVNSQDILGACYVLRKVIITNLEEWLALSPLHFYVTYELLRGRVIDTVRRQDLLPISRDNFPICGYCFPERMKEVDGMRTFEAEVASLRMFDPFGGVGALGMGMEKAGCLKATHATEISPSTAKTLKANNPETVIYNQCANKLLEHAIKLSVGLQSQLWSIGNENELLPLPPKPEDIDCIIAGFPCQPHSTLNMFQRADDIKSSLILNVLAWVDYLKPKFCVFENVRGFLSYNLNAVQAGPHKLIGGIPMGGLKFLVRVLVTLGYQVRFSLLQAGHYGTPQSRVRFFLFASQHNIPLPSFPSPTHNFPKPDALEIRFPNGDNIGPIDTRVGTAPNEFISIGDAISDLRRWDWKNPHRIYKKSQEPFDCIGNKVTVDCSQEFSWCGPRGNNPYEHPPRTIFQLHARQGEVKDLQHYTRCLKPEIVERVANIPMVANADYRSLRPKLWEWQATNPSSSIARRGYPAGLYGRLDEHSYFPTTVTNVEPAAKQSRVLNPWCKRTVTVRELARSQGFPDNFQFHAINDDVKTMHRQIGNAVPLPMGHALGRELRAAMFKKWKSEQQPEQMDIEN</sequence>
<comment type="subcellular location">
    <subcellularLocation>
        <location evidence="1">Nucleus</location>
    </subcellularLocation>
</comment>
<evidence type="ECO:0000256" key="3">
    <source>
        <dbReference type="ARBA" id="ARBA00022603"/>
    </source>
</evidence>
<dbReference type="InterPro" id="IPR050390">
    <property type="entry name" value="C5-Methyltransferase"/>
</dbReference>
<dbReference type="PRINTS" id="PR00105">
    <property type="entry name" value="C5METTRFRASE"/>
</dbReference>
<keyword evidence="6" id="KW-0677">Repeat</keyword>
<dbReference type="InterPro" id="IPR001525">
    <property type="entry name" value="C5_MeTfrase"/>
</dbReference>
<dbReference type="Gene3D" id="2.30.30.490">
    <property type="match status" value="2"/>
</dbReference>
<dbReference type="InterPro" id="IPR022702">
    <property type="entry name" value="Cytosine_MeTrfase1_RFD"/>
</dbReference>
<dbReference type="InterPro" id="IPR029063">
    <property type="entry name" value="SAM-dependent_MTases_sf"/>
</dbReference>
<organism evidence="13 14">
    <name type="scientific">Rickenella mellea</name>
    <dbReference type="NCBI Taxonomy" id="50990"/>
    <lineage>
        <taxon>Eukaryota</taxon>
        <taxon>Fungi</taxon>
        <taxon>Dikarya</taxon>
        <taxon>Basidiomycota</taxon>
        <taxon>Agaricomycotina</taxon>
        <taxon>Agaricomycetes</taxon>
        <taxon>Hymenochaetales</taxon>
        <taxon>Rickenellaceae</taxon>
        <taxon>Rickenella</taxon>
    </lineage>
</organism>
<dbReference type="Gene3D" id="3.40.50.150">
    <property type="entry name" value="Vaccinia Virus protein VP39"/>
    <property type="match status" value="1"/>
</dbReference>
<keyword evidence="3 9" id="KW-0489">Methyltransferase</keyword>
<feature type="domain" description="BAH" evidence="12">
    <location>
        <begin position="553"/>
        <end position="668"/>
    </location>
</feature>
<evidence type="ECO:0000256" key="11">
    <source>
        <dbReference type="SAM" id="MobiDB-lite"/>
    </source>
</evidence>
<evidence type="ECO:0000256" key="10">
    <source>
        <dbReference type="RuleBase" id="RU000416"/>
    </source>
</evidence>
<dbReference type="STRING" id="50990.A0A4Y7PWG3"/>
<dbReference type="EMBL" id="ML170197">
    <property type="protein sequence ID" value="TDL19401.1"/>
    <property type="molecule type" value="Genomic_DNA"/>
</dbReference>
<feature type="compositionally biased region" description="Polar residues" evidence="11">
    <location>
        <begin position="77"/>
        <end position="89"/>
    </location>
</feature>
<dbReference type="Pfam" id="PF01426">
    <property type="entry name" value="BAH"/>
    <property type="match status" value="1"/>
</dbReference>
<proteinExistence type="inferred from homology"/>
<dbReference type="EC" id="2.1.1.37" evidence="2"/>
<dbReference type="GO" id="GO:0003682">
    <property type="term" value="F:chromatin binding"/>
    <property type="evidence" value="ECO:0007669"/>
    <property type="project" value="InterPro"/>
</dbReference>
<dbReference type="NCBIfam" id="TIGR00675">
    <property type="entry name" value="dcm"/>
    <property type="match status" value="1"/>
</dbReference>
<feature type="region of interest" description="Disordered" evidence="11">
    <location>
        <begin position="102"/>
        <end position="141"/>
    </location>
</feature>
<feature type="compositionally biased region" description="Polar residues" evidence="11">
    <location>
        <begin position="34"/>
        <end position="51"/>
    </location>
</feature>
<comment type="similarity">
    <text evidence="9 10">Belongs to the class I-like SAM-binding methyltransferase superfamily. C5-methyltransferase family.</text>
</comment>
<keyword evidence="8" id="KW-0539">Nucleus</keyword>
<evidence type="ECO:0000256" key="6">
    <source>
        <dbReference type="ARBA" id="ARBA00022737"/>
    </source>
</evidence>
<evidence type="ECO:0000313" key="13">
    <source>
        <dbReference type="EMBL" id="TDL19401.1"/>
    </source>
</evidence>
<keyword evidence="5 9" id="KW-0949">S-adenosyl-L-methionine</keyword>